<dbReference type="EMBL" id="CP133648">
    <property type="protein sequence ID" value="WNE85093.1"/>
    <property type="molecule type" value="Genomic_DNA"/>
</dbReference>
<protein>
    <submittedName>
        <fullName evidence="3">Acyltransferase family protein</fullName>
    </submittedName>
</protein>
<feature type="transmembrane region" description="Helical" evidence="1">
    <location>
        <begin position="303"/>
        <end position="322"/>
    </location>
</feature>
<keyword evidence="1" id="KW-1133">Transmembrane helix</keyword>
<sequence>MEDVAEHGASPDIKVVIRMNDNLQHSAGARRISWVDYGKGLAILLVFWGHAICPEPVRASFYAFHIPVFYFLSGYVFSTRKYHSFGPFLWHKVRTLIIPGLTFGFLIVFFKWLNGLIAGEAYSVNPLKLLIGVFVELRGGDYSVIPWFFVSIFIIELMAYWIFGLAKEHAGVLLSLALIASVVGYCYATFIGKIVPWSLETACTGFGFFVLGYLAKSPGKTWFASITRPAWLPLWLVVTAAGTWLNVTIAHQRLDVYMNEYGWYPFTMMGALGGIALVLGLLQLLEYHERTAAAKPVSSLLRYIGKNSFIFYSLNQVGLLIGEEILGACGIPLNNITWPWQLLWGGACIVIAVLLCVPMVEFTNRCFPQILGKPRRISAAS</sequence>
<evidence type="ECO:0000259" key="2">
    <source>
        <dbReference type="Pfam" id="PF01757"/>
    </source>
</evidence>
<dbReference type="PANTHER" id="PTHR37312">
    <property type="entry name" value="MEMBRANE-BOUND ACYLTRANSFERASE YKRP-RELATED"/>
    <property type="match status" value="1"/>
</dbReference>
<accession>A0AAF0VBM5</accession>
<name>A0AAF0VBM5_BIFAD</name>
<reference evidence="3" key="1">
    <citation type="journal article" date="2016" name="Sci. Rep.">
        <title>Evaluation of genetic diversity among strains of the human gut commensal Bifidobacterium adolescentis.</title>
        <authorList>
            <person name="Duranti S."/>
            <person name="Milani C."/>
            <person name="Lugli G.A."/>
            <person name="Mancabelli L."/>
            <person name="Turroni F."/>
            <person name="Ferrario C."/>
            <person name="Mangifesta M."/>
            <person name="Viappiani A."/>
            <person name="Sanchez B."/>
            <person name="Margolles A."/>
            <person name="van Sinderen D."/>
            <person name="Ventura M."/>
        </authorList>
    </citation>
    <scope>NUCLEOTIDE SEQUENCE</scope>
    <source>
        <strain evidence="3">703B</strain>
    </source>
</reference>
<keyword evidence="3" id="KW-0808">Transferase</keyword>
<feature type="transmembrane region" description="Helical" evidence="1">
    <location>
        <begin position="144"/>
        <end position="163"/>
    </location>
</feature>
<gene>
    <name evidence="3" type="ORF">B0703_08935</name>
</gene>
<proteinExistence type="predicted"/>
<feature type="transmembrane region" description="Helical" evidence="1">
    <location>
        <begin position="59"/>
        <end position="77"/>
    </location>
</feature>
<feature type="domain" description="Acyltransferase 3" evidence="2">
    <location>
        <begin position="33"/>
        <end position="355"/>
    </location>
</feature>
<dbReference type="PANTHER" id="PTHR37312:SF1">
    <property type="entry name" value="MEMBRANE-BOUND ACYLTRANSFERASE YKRP-RELATED"/>
    <property type="match status" value="1"/>
</dbReference>
<feature type="transmembrane region" description="Helical" evidence="1">
    <location>
        <begin position="261"/>
        <end position="282"/>
    </location>
</feature>
<dbReference type="InterPro" id="IPR052734">
    <property type="entry name" value="Nod_factor_acetyltransferase"/>
</dbReference>
<feature type="transmembrane region" description="Helical" evidence="1">
    <location>
        <begin position="197"/>
        <end position="215"/>
    </location>
</feature>
<keyword evidence="1" id="KW-0812">Transmembrane</keyword>
<dbReference type="Proteomes" id="UP000193179">
    <property type="component" value="Chromosome"/>
</dbReference>
<keyword evidence="1" id="KW-0472">Membrane</keyword>
<feature type="transmembrane region" description="Helical" evidence="1">
    <location>
        <begin position="170"/>
        <end position="191"/>
    </location>
</feature>
<dbReference type="RefSeq" id="WP_227249450.1">
    <property type="nucleotide sequence ID" value="NZ_CP133648.1"/>
</dbReference>
<evidence type="ECO:0000256" key="1">
    <source>
        <dbReference type="SAM" id="Phobius"/>
    </source>
</evidence>
<dbReference type="GO" id="GO:0016747">
    <property type="term" value="F:acyltransferase activity, transferring groups other than amino-acyl groups"/>
    <property type="evidence" value="ECO:0007669"/>
    <property type="project" value="InterPro"/>
</dbReference>
<dbReference type="InterPro" id="IPR002656">
    <property type="entry name" value="Acyl_transf_3_dom"/>
</dbReference>
<feature type="transmembrane region" description="Helical" evidence="1">
    <location>
        <begin position="230"/>
        <end position="249"/>
    </location>
</feature>
<dbReference type="AlphaFoldDB" id="A0AAF0VBM5"/>
<reference evidence="3" key="2">
    <citation type="submission" date="2023-09" db="EMBL/GenBank/DDBJ databases">
        <title>Ecological and genomic based identification of the Bifidobacterium adolescentis prototype of the healthy human gut microbiota.</title>
        <authorList>
            <person name="Lugli G.A."/>
            <person name="Argentini C."/>
            <person name="Tarracchini C."/>
            <person name="Fontana F."/>
            <person name="Alessandri G."/>
            <person name="Mancabelli L."/>
            <person name="Milani C."/>
            <person name="Turroni F."/>
            <person name="Ventura M."/>
        </authorList>
    </citation>
    <scope>NUCLEOTIDE SEQUENCE</scope>
    <source>
        <strain evidence="3">703B</strain>
    </source>
</reference>
<keyword evidence="3" id="KW-0012">Acyltransferase</keyword>
<organism evidence="3 4">
    <name type="scientific">Bifidobacterium adolescentis</name>
    <dbReference type="NCBI Taxonomy" id="1680"/>
    <lineage>
        <taxon>Bacteria</taxon>
        <taxon>Bacillati</taxon>
        <taxon>Actinomycetota</taxon>
        <taxon>Actinomycetes</taxon>
        <taxon>Bifidobacteriales</taxon>
        <taxon>Bifidobacteriaceae</taxon>
        <taxon>Bifidobacterium</taxon>
    </lineage>
</organism>
<evidence type="ECO:0000313" key="3">
    <source>
        <dbReference type="EMBL" id="WNE85093.1"/>
    </source>
</evidence>
<feature type="transmembrane region" description="Helical" evidence="1">
    <location>
        <begin position="342"/>
        <end position="360"/>
    </location>
</feature>
<evidence type="ECO:0000313" key="4">
    <source>
        <dbReference type="Proteomes" id="UP000193179"/>
    </source>
</evidence>
<feature type="transmembrane region" description="Helical" evidence="1">
    <location>
        <begin position="98"/>
        <end position="124"/>
    </location>
</feature>
<dbReference type="Pfam" id="PF01757">
    <property type="entry name" value="Acyl_transf_3"/>
    <property type="match status" value="1"/>
</dbReference>